<dbReference type="AlphaFoldDB" id="A0A2K9PM42"/>
<protein>
    <recommendedName>
        <fullName evidence="4">Outer membrane protein beta-barrel domain-containing protein</fullName>
    </recommendedName>
</protein>
<feature type="signal peptide" evidence="1">
    <location>
        <begin position="1"/>
        <end position="21"/>
    </location>
</feature>
<dbReference type="Proteomes" id="UP000235826">
    <property type="component" value="Chromosome"/>
</dbReference>
<evidence type="ECO:0000313" key="2">
    <source>
        <dbReference type="EMBL" id="AUP78095.1"/>
    </source>
</evidence>
<keyword evidence="3" id="KW-1185">Reference proteome</keyword>
<sequence>MKNYKILILGALIVFNLNSFSQSLLPTANIEGGYNSGFTGKVGIGFTTMNWGDQGDFSDFMDDLAAPAIGGNLQYKINRINKETFQGPNLQLFASFLGLLRVGVNGSYLFNNGNSMFIFEPEIGITAFTIITIKYTYNLTNTNGFFPDIYKKSGILLSLDIPILVW</sequence>
<evidence type="ECO:0000256" key="1">
    <source>
        <dbReference type="SAM" id="SignalP"/>
    </source>
</evidence>
<accession>A0A2K9PM42</accession>
<reference evidence="2 3" key="1">
    <citation type="submission" date="2018-01" db="EMBL/GenBank/DDBJ databases">
        <title>Complete genome sequence of Flavivirga eckloniae ECD14 isolated from seaweed Ecklonia cava.</title>
        <authorList>
            <person name="Lee J.H."/>
            <person name="Baik K.S."/>
            <person name="Seong C.N."/>
        </authorList>
    </citation>
    <scope>NUCLEOTIDE SEQUENCE [LARGE SCALE GENOMIC DNA]</scope>
    <source>
        <strain evidence="2 3">ECD14</strain>
    </source>
</reference>
<dbReference type="KEGG" id="fek:C1H87_04940"/>
<name>A0A2K9PM42_9FLAO</name>
<dbReference type="RefSeq" id="WP_102754753.1">
    <property type="nucleotide sequence ID" value="NZ_CP025791.1"/>
</dbReference>
<evidence type="ECO:0008006" key="4">
    <source>
        <dbReference type="Google" id="ProtNLM"/>
    </source>
</evidence>
<evidence type="ECO:0000313" key="3">
    <source>
        <dbReference type="Proteomes" id="UP000235826"/>
    </source>
</evidence>
<keyword evidence="1" id="KW-0732">Signal</keyword>
<organism evidence="2 3">
    <name type="scientific">Flavivirga eckloniae</name>
    <dbReference type="NCBI Taxonomy" id="1803846"/>
    <lineage>
        <taxon>Bacteria</taxon>
        <taxon>Pseudomonadati</taxon>
        <taxon>Bacteroidota</taxon>
        <taxon>Flavobacteriia</taxon>
        <taxon>Flavobacteriales</taxon>
        <taxon>Flavobacteriaceae</taxon>
        <taxon>Flavivirga</taxon>
    </lineage>
</organism>
<dbReference type="EMBL" id="CP025791">
    <property type="protein sequence ID" value="AUP78095.1"/>
    <property type="molecule type" value="Genomic_DNA"/>
</dbReference>
<gene>
    <name evidence="2" type="ORF">C1H87_04940</name>
</gene>
<proteinExistence type="predicted"/>
<feature type="chain" id="PRO_5014694620" description="Outer membrane protein beta-barrel domain-containing protein" evidence="1">
    <location>
        <begin position="22"/>
        <end position="166"/>
    </location>
</feature>